<sequence>MKIEGYFSGIKAANQAVEALNKIGIKDAVADINDHYTNDNPGQNRPGTESSTNSLANLILSNDNPTVDSGYGPMAAANPMVSGMGGFEEIADVNYKVIVNTDENNAERAKQIIAKAGGELDDPNFIVPSGLENIGMDDLVTNMINEMNNITL</sequence>
<dbReference type="GeneID" id="66344828"/>
<dbReference type="AlphaFoldDB" id="A0A0B5QCP6"/>
<reference evidence="4" key="4">
    <citation type="submission" date="2020-06" db="EMBL/GenBank/DDBJ databases">
        <title>Genomic insights into acetone-butanol-ethanol (ABE) fermentation by sequencing solventogenic clostridia strains.</title>
        <authorList>
            <person name="Brown S."/>
        </authorList>
    </citation>
    <scope>NUCLEOTIDE SEQUENCE</scope>
    <source>
        <strain evidence="4">DJ123</strain>
    </source>
</reference>
<dbReference type="OrthoDB" id="1907002at2"/>
<dbReference type="EMBL" id="JABTDW010000001">
    <property type="protein sequence ID" value="NSB15528.1"/>
    <property type="molecule type" value="Genomic_DNA"/>
</dbReference>
<reference evidence="3" key="5">
    <citation type="submission" date="2020-11" db="EMBL/GenBank/DDBJ databases">
        <authorList>
            <person name="Thieme N."/>
            <person name="Liebl W."/>
            <person name="Zverlov V."/>
        </authorList>
    </citation>
    <scope>NUCLEOTIDE SEQUENCE</scope>
    <source>
        <strain evidence="3">NT08</strain>
    </source>
</reference>
<reference evidence="5" key="1">
    <citation type="submission" date="2014-12" db="EMBL/GenBank/DDBJ databases">
        <title>Genome sequence of Clostridium beijerinckii strain 59B.</title>
        <authorList>
            <person name="Little G.T."/>
            <person name="Minton N.P."/>
        </authorList>
    </citation>
    <scope>NUCLEOTIDE SEQUENCE [LARGE SCALE GENOMIC DNA]</scope>
    <source>
        <strain evidence="5">59B</strain>
    </source>
</reference>
<dbReference type="KEGG" id="cbei:LF65_02098"/>
<dbReference type="RefSeq" id="WP_012058162.1">
    <property type="nucleotide sequence ID" value="NZ_BKAK01000051.1"/>
</dbReference>
<dbReference type="EMBL" id="CP010086">
    <property type="protein sequence ID" value="AJG98690.1"/>
    <property type="molecule type" value="Genomic_DNA"/>
</dbReference>
<dbReference type="Proteomes" id="UP001194098">
    <property type="component" value="Unassembled WGS sequence"/>
</dbReference>
<protein>
    <submittedName>
        <fullName evidence="1">Uncharacterized protein</fullName>
    </submittedName>
</protein>
<evidence type="ECO:0000313" key="5">
    <source>
        <dbReference type="Proteomes" id="UP000031866"/>
    </source>
</evidence>
<organism evidence="1 5">
    <name type="scientific">Clostridium beijerinckii</name>
    <name type="common">Clostridium MP</name>
    <dbReference type="NCBI Taxonomy" id="1520"/>
    <lineage>
        <taxon>Bacteria</taxon>
        <taxon>Bacillati</taxon>
        <taxon>Bacillota</taxon>
        <taxon>Clostridia</taxon>
        <taxon>Eubacteriales</taxon>
        <taxon>Clostridiaceae</taxon>
        <taxon>Clostridium</taxon>
    </lineage>
</organism>
<gene>
    <name evidence="4" type="ORF">BCD95_003787</name>
    <name evidence="2" type="ORF">HGI39_13865</name>
    <name evidence="3" type="ORF">IS491_22025</name>
    <name evidence="1" type="ORF">LF65_02098</name>
</gene>
<accession>A0A0B5QCP6</accession>
<dbReference type="OMA" id="ADTYNDK"/>
<dbReference type="Proteomes" id="UP000631418">
    <property type="component" value="Unassembled WGS sequence"/>
</dbReference>
<dbReference type="EMBL" id="JADOEF010000001">
    <property type="protein sequence ID" value="MBF7811295.1"/>
    <property type="molecule type" value="Genomic_DNA"/>
</dbReference>
<evidence type="ECO:0000313" key="2">
    <source>
        <dbReference type="EMBL" id="MBC2475766.1"/>
    </source>
</evidence>
<reference evidence="2" key="3">
    <citation type="submission" date="2020-04" db="EMBL/GenBank/DDBJ databases">
        <authorList>
            <person name="Brown S."/>
        </authorList>
    </citation>
    <scope>NUCLEOTIDE SEQUENCE</scope>
    <source>
        <strain evidence="2">DJ015</strain>
    </source>
</reference>
<reference evidence="2" key="6">
    <citation type="journal article" date="2022" name="Nat. Biotechnol.">
        <title>Carbon-negative production of acetone and isopropanol by gas fermentation at industrial pilot scale.</title>
        <authorList>
            <person name="Liew F.E."/>
            <person name="Nogle R."/>
            <person name="Abdalla T."/>
            <person name="Rasor B.J."/>
            <person name="Canter C."/>
            <person name="Jensen R.O."/>
            <person name="Wang L."/>
            <person name="Strutz J."/>
            <person name="Chirania P."/>
            <person name="De Tissera S."/>
            <person name="Mueller A.P."/>
            <person name="Ruan Z."/>
            <person name="Gao A."/>
            <person name="Tran L."/>
            <person name="Engle N.L."/>
            <person name="Bromley J.C."/>
            <person name="Daniell J."/>
            <person name="Conrado R."/>
            <person name="Tschaplinski T.J."/>
            <person name="Giannone R.J."/>
            <person name="Hettich R.L."/>
            <person name="Karim A.S."/>
            <person name="Simpson S.D."/>
            <person name="Brown S.D."/>
            <person name="Leang C."/>
            <person name="Jewett M.C."/>
            <person name="Kopke M."/>
        </authorList>
    </citation>
    <scope>NUCLEOTIDE SEQUENCE</scope>
    <source>
        <strain evidence="2">DJ015</strain>
    </source>
</reference>
<evidence type="ECO:0000313" key="4">
    <source>
        <dbReference type="EMBL" id="NSB15528.1"/>
    </source>
</evidence>
<dbReference type="Proteomes" id="UP000031866">
    <property type="component" value="Chromosome"/>
</dbReference>
<dbReference type="Proteomes" id="UP000822184">
    <property type="component" value="Unassembled WGS sequence"/>
</dbReference>
<name>A0A0B5QCP6_CLOBE</name>
<reference evidence="1" key="2">
    <citation type="submission" date="2016-02" db="EMBL/GenBank/DDBJ databases">
        <title>Genome sequence of Clostridium beijerinckii strain 59B.</title>
        <authorList>
            <person name="Little G.T."/>
            <person name="Minton N.P."/>
        </authorList>
    </citation>
    <scope>NUCLEOTIDE SEQUENCE</scope>
    <source>
        <strain evidence="1">NCIMB 14988</strain>
    </source>
</reference>
<evidence type="ECO:0000313" key="3">
    <source>
        <dbReference type="EMBL" id="MBF7811295.1"/>
    </source>
</evidence>
<evidence type="ECO:0000313" key="1">
    <source>
        <dbReference type="EMBL" id="AJG98690.1"/>
    </source>
</evidence>
<dbReference type="EMBL" id="JABAGV010000034">
    <property type="protein sequence ID" value="MBC2475766.1"/>
    <property type="molecule type" value="Genomic_DNA"/>
</dbReference>
<proteinExistence type="predicted"/>